<comment type="catalytic activity">
    <reaction evidence="2">
        <text>2 GTP = 3',3'-c-di-GMP + 2 diphosphate</text>
        <dbReference type="Rhea" id="RHEA:24898"/>
        <dbReference type="ChEBI" id="CHEBI:33019"/>
        <dbReference type="ChEBI" id="CHEBI:37565"/>
        <dbReference type="ChEBI" id="CHEBI:58805"/>
        <dbReference type="EC" id="2.7.7.65"/>
    </reaction>
</comment>
<dbReference type="EMBL" id="NOIH01000003">
    <property type="protein sequence ID" value="OYD55493.1"/>
    <property type="molecule type" value="Genomic_DNA"/>
</dbReference>
<dbReference type="OrthoDB" id="9813903at2"/>
<evidence type="ECO:0000313" key="6">
    <source>
        <dbReference type="Proteomes" id="UP000215181"/>
    </source>
</evidence>
<dbReference type="InterPro" id="IPR050469">
    <property type="entry name" value="Diguanylate_Cyclase"/>
</dbReference>
<accession>A0A235F341</accession>
<name>A0A235F341_9RHOO</name>
<evidence type="ECO:0000256" key="1">
    <source>
        <dbReference type="ARBA" id="ARBA00012528"/>
    </source>
</evidence>
<feature type="transmembrane region" description="Helical" evidence="3">
    <location>
        <begin position="352"/>
        <end position="372"/>
    </location>
</feature>
<feature type="transmembrane region" description="Helical" evidence="3">
    <location>
        <begin position="77"/>
        <end position="97"/>
    </location>
</feature>
<dbReference type="GO" id="GO:0005886">
    <property type="term" value="C:plasma membrane"/>
    <property type="evidence" value="ECO:0007669"/>
    <property type="project" value="TreeGrafter"/>
</dbReference>
<keyword evidence="3" id="KW-0812">Transmembrane</keyword>
<reference evidence="5 6" key="1">
    <citation type="submission" date="2017-07" db="EMBL/GenBank/DDBJ databases">
        <title>Thauera sp. KNDSS-Mac4 genome sequence and assembly.</title>
        <authorList>
            <person name="Mayilraj S."/>
        </authorList>
    </citation>
    <scope>NUCLEOTIDE SEQUENCE [LARGE SCALE GENOMIC DNA]</scope>
    <source>
        <strain evidence="5 6">KNDSS-Mac4</strain>
    </source>
</reference>
<dbReference type="PROSITE" id="PS50887">
    <property type="entry name" value="GGDEF"/>
    <property type="match status" value="1"/>
</dbReference>
<keyword evidence="3" id="KW-0472">Membrane</keyword>
<comment type="caution">
    <text evidence="5">The sequence shown here is derived from an EMBL/GenBank/DDBJ whole genome shotgun (WGS) entry which is preliminary data.</text>
</comment>
<dbReference type="InterPro" id="IPR029787">
    <property type="entry name" value="Nucleotide_cyclase"/>
</dbReference>
<dbReference type="EC" id="2.7.7.65" evidence="1"/>
<dbReference type="AlphaFoldDB" id="A0A235F341"/>
<evidence type="ECO:0000313" key="5">
    <source>
        <dbReference type="EMBL" id="OYD55493.1"/>
    </source>
</evidence>
<dbReference type="FunFam" id="3.30.70.270:FF:000001">
    <property type="entry name" value="Diguanylate cyclase domain protein"/>
    <property type="match status" value="1"/>
</dbReference>
<evidence type="ECO:0000256" key="3">
    <source>
        <dbReference type="SAM" id="Phobius"/>
    </source>
</evidence>
<dbReference type="Gene3D" id="3.30.450.20">
    <property type="entry name" value="PAS domain"/>
    <property type="match status" value="1"/>
</dbReference>
<sequence>MLSQASSRVCYTSGRGSRKHARVASTGRFPVFSRRIRHTRPRGPSVLVPPSLRSARLLNVASRSRTGRYDRLIDSLLLPRAIVLVCVILLAGLNSLIVQQVVEGRKEALVRGDEAQTLQHRALLSQIQQTLNLYEYVVSDLAGRRDTPALNDELRRLGALDAKLLDLLVLSRDGQIQHWSGEGPPPEVADREYFTALRDDPLRRLYIGPVRSSRAHPDRWFFSLSRPVRALDGSLDSVIVAIIDLSVFNRDLAEALAVEGAGLGIIKTDGHVITRLPIVTDRPMEERVKLPADLPPVGSSPGILKRESVSPFDKALRRQTWTYLPDHELWVITSITRDRMLSLWWSGVKDAIPLWVALNLVLVAGALAMLAASRRNLRNMRALQDLTARLETQASVDPLTGAYNRRQFDVLADLELKRTRRHGGNVSLLVLDIDFFKKINDEWGHPEGDKVLHAVVQVIRGRLRSTDILARFGGEEFIVLMPHTDLEKAQIVAETLRQCIAEAHTQPGLAQPRPVTASFGVATLRPDETHLSDLIRRADIALYEAKRKGRNRVEVDPA</sequence>
<organism evidence="5 6">
    <name type="scientific">Thauera propionica</name>
    <dbReference type="NCBI Taxonomy" id="2019431"/>
    <lineage>
        <taxon>Bacteria</taxon>
        <taxon>Pseudomonadati</taxon>
        <taxon>Pseudomonadota</taxon>
        <taxon>Betaproteobacteria</taxon>
        <taxon>Rhodocyclales</taxon>
        <taxon>Zoogloeaceae</taxon>
        <taxon>Thauera</taxon>
    </lineage>
</organism>
<dbReference type="Gene3D" id="3.30.70.270">
    <property type="match status" value="1"/>
</dbReference>
<gene>
    <name evidence="5" type="ORF">CGK74_04735</name>
</gene>
<dbReference type="GO" id="GO:1902201">
    <property type="term" value="P:negative regulation of bacterial-type flagellum-dependent cell motility"/>
    <property type="evidence" value="ECO:0007669"/>
    <property type="project" value="TreeGrafter"/>
</dbReference>
<dbReference type="InterPro" id="IPR000160">
    <property type="entry name" value="GGDEF_dom"/>
</dbReference>
<dbReference type="PANTHER" id="PTHR45138:SF9">
    <property type="entry name" value="DIGUANYLATE CYCLASE DGCM-RELATED"/>
    <property type="match status" value="1"/>
</dbReference>
<protein>
    <recommendedName>
        <fullName evidence="1">diguanylate cyclase</fullName>
        <ecNumber evidence="1">2.7.7.65</ecNumber>
    </recommendedName>
</protein>
<dbReference type="CDD" id="cd01949">
    <property type="entry name" value="GGDEF"/>
    <property type="match status" value="1"/>
</dbReference>
<dbReference type="SMART" id="SM00267">
    <property type="entry name" value="GGDEF"/>
    <property type="match status" value="1"/>
</dbReference>
<keyword evidence="6" id="KW-1185">Reference proteome</keyword>
<dbReference type="NCBIfam" id="TIGR00254">
    <property type="entry name" value="GGDEF"/>
    <property type="match status" value="1"/>
</dbReference>
<dbReference type="Pfam" id="PF00990">
    <property type="entry name" value="GGDEF"/>
    <property type="match status" value="1"/>
</dbReference>
<feature type="domain" description="GGDEF" evidence="4">
    <location>
        <begin position="424"/>
        <end position="558"/>
    </location>
</feature>
<evidence type="ECO:0000256" key="2">
    <source>
        <dbReference type="ARBA" id="ARBA00034247"/>
    </source>
</evidence>
<dbReference type="GO" id="GO:0043709">
    <property type="term" value="P:cell adhesion involved in single-species biofilm formation"/>
    <property type="evidence" value="ECO:0007669"/>
    <property type="project" value="TreeGrafter"/>
</dbReference>
<keyword evidence="3" id="KW-1133">Transmembrane helix</keyword>
<dbReference type="SUPFAM" id="SSF55073">
    <property type="entry name" value="Nucleotide cyclase"/>
    <property type="match status" value="1"/>
</dbReference>
<evidence type="ECO:0000259" key="4">
    <source>
        <dbReference type="PROSITE" id="PS50887"/>
    </source>
</evidence>
<proteinExistence type="predicted"/>
<dbReference type="CDD" id="cd12914">
    <property type="entry name" value="PDC1_DGC_like"/>
    <property type="match status" value="1"/>
</dbReference>
<dbReference type="Proteomes" id="UP000215181">
    <property type="component" value="Unassembled WGS sequence"/>
</dbReference>
<dbReference type="PANTHER" id="PTHR45138">
    <property type="entry name" value="REGULATORY COMPONENTS OF SENSORY TRANSDUCTION SYSTEM"/>
    <property type="match status" value="1"/>
</dbReference>
<dbReference type="InterPro" id="IPR043128">
    <property type="entry name" value="Rev_trsase/Diguanyl_cyclase"/>
</dbReference>
<dbReference type="GO" id="GO:0052621">
    <property type="term" value="F:diguanylate cyclase activity"/>
    <property type="evidence" value="ECO:0007669"/>
    <property type="project" value="UniProtKB-EC"/>
</dbReference>